<organism evidence="6 7">
    <name type="scientific">Paracidovorax citrulli</name>
    <name type="common">Acidovorax citrulli</name>
    <dbReference type="NCBI Taxonomy" id="80869"/>
    <lineage>
        <taxon>Bacteria</taxon>
        <taxon>Pseudomonadati</taxon>
        <taxon>Pseudomonadota</taxon>
        <taxon>Betaproteobacteria</taxon>
        <taxon>Burkholderiales</taxon>
        <taxon>Comamonadaceae</taxon>
        <taxon>Paracidovorax</taxon>
    </lineage>
</organism>
<comment type="subcellular location">
    <subcellularLocation>
        <location evidence="1">Cell envelope</location>
    </subcellularLocation>
</comment>
<dbReference type="InterPro" id="IPR013740">
    <property type="entry name" value="Redoxin"/>
</dbReference>
<dbReference type="CDD" id="cd02966">
    <property type="entry name" value="TlpA_like_family"/>
    <property type="match status" value="1"/>
</dbReference>
<feature type="compositionally biased region" description="Low complexity" evidence="4">
    <location>
        <begin position="1"/>
        <end position="18"/>
    </location>
</feature>
<gene>
    <name evidence="6" type="ORF">QRO08_20625</name>
</gene>
<keyword evidence="3" id="KW-0676">Redox-active center</keyword>
<evidence type="ECO:0000259" key="5">
    <source>
        <dbReference type="PROSITE" id="PS51352"/>
    </source>
</evidence>
<keyword evidence="2" id="KW-0201">Cytochrome c-type biogenesis</keyword>
<evidence type="ECO:0000256" key="3">
    <source>
        <dbReference type="ARBA" id="ARBA00023284"/>
    </source>
</evidence>
<dbReference type="PROSITE" id="PS51318">
    <property type="entry name" value="TAT"/>
    <property type="match status" value="1"/>
</dbReference>
<dbReference type="Proteomes" id="UP001242732">
    <property type="component" value="Chromosome"/>
</dbReference>
<dbReference type="InterPro" id="IPR036249">
    <property type="entry name" value="Thioredoxin-like_sf"/>
</dbReference>
<proteinExistence type="predicted"/>
<dbReference type="InterPro" id="IPR006311">
    <property type="entry name" value="TAT_signal"/>
</dbReference>
<dbReference type="GeneID" id="79790510"/>
<dbReference type="RefSeq" id="WP_011794012.1">
    <property type="nucleotide sequence ID" value="NZ_CP023687.1"/>
</dbReference>
<name>A0ABY9AN90_PARCI</name>
<evidence type="ECO:0000313" key="7">
    <source>
        <dbReference type="Proteomes" id="UP001242732"/>
    </source>
</evidence>
<protein>
    <submittedName>
        <fullName evidence="6">TlpA disulfide reductase family protein</fullName>
    </submittedName>
</protein>
<dbReference type="PROSITE" id="PS00194">
    <property type="entry name" value="THIOREDOXIN_1"/>
    <property type="match status" value="1"/>
</dbReference>
<evidence type="ECO:0000313" key="6">
    <source>
        <dbReference type="EMBL" id="WIY48202.1"/>
    </source>
</evidence>
<dbReference type="SUPFAM" id="SSF52833">
    <property type="entry name" value="Thioredoxin-like"/>
    <property type="match status" value="1"/>
</dbReference>
<sequence length="195" mass="20567">MTDPTPAAGAAVSSDAAPASPPRRRALYAAAAAVAAAGGAGLAWWRFQPHAAASGAEAALWGMRFDVPQPGSPALDMQVFRGRPLLVNFWATWCPPCVEELPMLNTFYRAQQAKGWQVVGLAIDQPSSVRQFLARVPLDFPIGLAGLQGTDLGRSLGNLAGGLPFTVLLGADGTIMHRKMGQITADDLRQWSTMG</sequence>
<dbReference type="Gene3D" id="3.40.30.10">
    <property type="entry name" value="Glutaredoxin"/>
    <property type="match status" value="1"/>
</dbReference>
<feature type="domain" description="Thioredoxin" evidence="5">
    <location>
        <begin position="52"/>
        <end position="195"/>
    </location>
</feature>
<dbReference type="PANTHER" id="PTHR42852">
    <property type="entry name" value="THIOL:DISULFIDE INTERCHANGE PROTEIN DSBE"/>
    <property type="match status" value="1"/>
</dbReference>
<accession>A0ABY9AN90</accession>
<evidence type="ECO:0000256" key="4">
    <source>
        <dbReference type="SAM" id="MobiDB-lite"/>
    </source>
</evidence>
<dbReference type="InterPro" id="IPR013766">
    <property type="entry name" value="Thioredoxin_domain"/>
</dbReference>
<keyword evidence="7" id="KW-1185">Reference proteome</keyword>
<dbReference type="InterPro" id="IPR017937">
    <property type="entry name" value="Thioredoxin_CS"/>
</dbReference>
<dbReference type="Pfam" id="PF08534">
    <property type="entry name" value="Redoxin"/>
    <property type="match status" value="1"/>
</dbReference>
<reference evidence="6 7" key="1">
    <citation type="submission" date="2023-06" db="EMBL/GenBank/DDBJ databases">
        <authorList>
            <person name="Ham H."/>
            <person name="Park D.S."/>
        </authorList>
    </citation>
    <scope>NUCLEOTIDE SEQUENCE [LARGE SCALE GENOMIC DNA]</scope>
    <source>
        <strain evidence="6 7">KACC 17005</strain>
    </source>
</reference>
<evidence type="ECO:0000256" key="1">
    <source>
        <dbReference type="ARBA" id="ARBA00004196"/>
    </source>
</evidence>
<dbReference type="PANTHER" id="PTHR42852:SF13">
    <property type="entry name" value="PROTEIN DIPZ"/>
    <property type="match status" value="1"/>
</dbReference>
<dbReference type="PROSITE" id="PS51352">
    <property type="entry name" value="THIOREDOXIN_2"/>
    <property type="match status" value="1"/>
</dbReference>
<dbReference type="EMBL" id="CP127363">
    <property type="protein sequence ID" value="WIY48202.1"/>
    <property type="molecule type" value="Genomic_DNA"/>
</dbReference>
<dbReference type="InterPro" id="IPR050553">
    <property type="entry name" value="Thioredoxin_ResA/DsbE_sf"/>
</dbReference>
<feature type="region of interest" description="Disordered" evidence="4">
    <location>
        <begin position="1"/>
        <end position="20"/>
    </location>
</feature>
<evidence type="ECO:0000256" key="2">
    <source>
        <dbReference type="ARBA" id="ARBA00022748"/>
    </source>
</evidence>